<keyword evidence="3" id="KW-1185">Reference proteome</keyword>
<reference evidence="2" key="1">
    <citation type="submission" date="2023-01" db="EMBL/GenBank/DDBJ databases">
        <title>Draft genome sequence of Nocardiopsis sp. LSu2-4 isolated from halophytes.</title>
        <authorList>
            <person name="Duangmal K."/>
            <person name="Chantavorakit T."/>
        </authorList>
    </citation>
    <scope>NUCLEOTIDE SEQUENCE</scope>
    <source>
        <strain evidence="2">LSu2-4</strain>
    </source>
</reference>
<dbReference type="EMBL" id="JAQFWP010000014">
    <property type="protein sequence ID" value="MDA2804837.1"/>
    <property type="molecule type" value="Genomic_DNA"/>
</dbReference>
<dbReference type="RefSeq" id="WP_270677436.1">
    <property type="nucleotide sequence ID" value="NZ_JAQFWP010000014.1"/>
</dbReference>
<evidence type="ECO:0000313" key="2">
    <source>
        <dbReference type="EMBL" id="MDA2804837.1"/>
    </source>
</evidence>
<organism evidence="2 3">
    <name type="scientific">Nocardiopsis suaedae</name>
    <dbReference type="NCBI Taxonomy" id="3018444"/>
    <lineage>
        <taxon>Bacteria</taxon>
        <taxon>Bacillati</taxon>
        <taxon>Actinomycetota</taxon>
        <taxon>Actinomycetes</taxon>
        <taxon>Streptosporangiales</taxon>
        <taxon>Nocardiopsidaceae</taxon>
        <taxon>Nocardiopsis</taxon>
    </lineage>
</organism>
<evidence type="ECO:0000259" key="1">
    <source>
        <dbReference type="Pfam" id="PF13454"/>
    </source>
</evidence>
<name>A0ABT4TL61_9ACTN</name>
<dbReference type="InterPro" id="IPR052189">
    <property type="entry name" value="L-asp_N-monooxygenase_NS-form"/>
</dbReference>
<dbReference type="SUPFAM" id="SSF51905">
    <property type="entry name" value="FAD/NAD(P)-binding domain"/>
    <property type="match status" value="1"/>
</dbReference>
<protein>
    <submittedName>
        <fullName evidence="2">FAD/NAD(P)-binding protein</fullName>
    </submittedName>
</protein>
<dbReference type="PANTHER" id="PTHR40254:SF1">
    <property type="entry name" value="BLR0577 PROTEIN"/>
    <property type="match status" value="1"/>
</dbReference>
<proteinExistence type="predicted"/>
<comment type="caution">
    <text evidence="2">The sequence shown here is derived from an EMBL/GenBank/DDBJ whole genome shotgun (WGS) entry which is preliminary data.</text>
</comment>
<dbReference type="InterPro" id="IPR036188">
    <property type="entry name" value="FAD/NAD-bd_sf"/>
</dbReference>
<feature type="domain" description="FAD-dependent urate hydroxylase HpyO/Asp monooxygenase CreE-like FAD/NAD(P)-binding" evidence="1">
    <location>
        <begin position="17"/>
        <end position="163"/>
    </location>
</feature>
<dbReference type="PANTHER" id="PTHR40254">
    <property type="entry name" value="BLR0577 PROTEIN"/>
    <property type="match status" value="1"/>
</dbReference>
<evidence type="ECO:0000313" key="3">
    <source>
        <dbReference type="Proteomes" id="UP001165685"/>
    </source>
</evidence>
<sequence length="241" mass="25273">MDGSAAPGGGAEPLVAFAGGGPSTALAAIALLRATTWLRLEYRVVVLDDAGRCGRGSDLHTSDRLPVPARLLSAFPDRPAHLLEWARLSGVRCTPATFLPRRVYGDYLEDTLTATAAWAAPFASLEVRPARVAGARAEAGRVRVETGGPAPVAAWALVVATGDPRVRTPPVATGDDPSEGLATCPRGALLGPRGRAERRLFAVGPVRRGAREAPVPHTRDQAERLAGLICDTVLRSRAADR</sequence>
<accession>A0ABT4TL61</accession>
<dbReference type="Pfam" id="PF13454">
    <property type="entry name" value="NAD_binding_9"/>
    <property type="match status" value="1"/>
</dbReference>
<dbReference type="Proteomes" id="UP001165685">
    <property type="component" value="Unassembled WGS sequence"/>
</dbReference>
<dbReference type="InterPro" id="IPR038732">
    <property type="entry name" value="HpyO/CreE_NAD-binding"/>
</dbReference>
<gene>
    <name evidence="2" type="ORF">O4U47_09960</name>
</gene>